<dbReference type="AlphaFoldDB" id="A0A261RLM7"/>
<evidence type="ECO:0000313" key="2">
    <source>
        <dbReference type="EMBL" id="OZI25954.1"/>
    </source>
</evidence>
<gene>
    <name evidence="2" type="ORF">CAL26_00940</name>
</gene>
<reference evidence="2" key="1">
    <citation type="submission" date="2017-05" db="EMBL/GenBank/DDBJ databases">
        <title>Complete and WGS of Bordetella genogroups.</title>
        <authorList>
            <person name="Spilker T."/>
            <person name="Lipuma J."/>
        </authorList>
    </citation>
    <scope>NUCLEOTIDE SEQUENCE</scope>
    <source>
        <strain evidence="2">AU21707</strain>
    </source>
</reference>
<accession>A0A261RLM7</accession>
<feature type="compositionally biased region" description="Basic and acidic residues" evidence="1">
    <location>
        <begin position="51"/>
        <end position="70"/>
    </location>
</feature>
<dbReference type="RefSeq" id="WP_094845086.1">
    <property type="nucleotide sequence ID" value="NZ_NEVJ01000001.1"/>
</dbReference>
<dbReference type="Proteomes" id="UP000216857">
    <property type="component" value="Unassembled WGS sequence"/>
</dbReference>
<organism evidence="2 3">
    <name type="scientific">Bordetella genomosp. 9</name>
    <dbReference type="NCBI Taxonomy" id="1416803"/>
    <lineage>
        <taxon>Bacteria</taxon>
        <taxon>Pseudomonadati</taxon>
        <taxon>Pseudomonadota</taxon>
        <taxon>Betaproteobacteria</taxon>
        <taxon>Burkholderiales</taxon>
        <taxon>Alcaligenaceae</taxon>
        <taxon>Bordetella</taxon>
    </lineage>
</organism>
<feature type="region of interest" description="Disordered" evidence="1">
    <location>
        <begin position="48"/>
        <end position="113"/>
    </location>
</feature>
<protein>
    <submittedName>
        <fullName evidence="2">Uncharacterized protein</fullName>
    </submittedName>
</protein>
<feature type="compositionally biased region" description="Polar residues" evidence="1">
    <location>
        <begin position="85"/>
        <end position="101"/>
    </location>
</feature>
<sequence length="426" mass="45371">MTQVNNISSGGAHSGLLADFSAHAQDNAPYSAQPGRRKASQRRFVPALRGGEARKLVDGKHQGSRVDSRHLAAAVVASDPDQAPVPTSNETPGATRRTQSAPAGLFSMGDDGQSGAARLERAVVRKISAAPATAAATPLRRALACVLDALGSACDKVYAGVNQTGRELQRGYRAVHGAWAALGRHGAAAHGGAPSATGRKAYVPPPPIDRSNVAMMAGVEADLIEKALRRSATALEFSGENLTYRNLFYLIRGKTYRLQQDEAGRGLRAQAADDGDCLMRRVATAINNARDPFGMLSNGIEGAADPRIFKPLDGAGVSRFAAARAQYLAYRDAHYPDFAPTYQRLVQFGDGLTNRIVEQTIEARRAACQAQGIPFDEDALIDDAMVLNPGDRHPVTARQFSDDLRRMRACAAELAATLAQRTSFQA</sequence>
<evidence type="ECO:0000256" key="1">
    <source>
        <dbReference type="SAM" id="MobiDB-lite"/>
    </source>
</evidence>
<dbReference type="OrthoDB" id="8636521at2"/>
<comment type="caution">
    <text evidence="2">The sequence shown here is derived from an EMBL/GenBank/DDBJ whole genome shotgun (WGS) entry which is preliminary data.</text>
</comment>
<name>A0A261RLM7_9BORD</name>
<keyword evidence="3" id="KW-1185">Reference proteome</keyword>
<dbReference type="EMBL" id="NEVJ01000001">
    <property type="protein sequence ID" value="OZI25954.1"/>
    <property type="molecule type" value="Genomic_DNA"/>
</dbReference>
<proteinExistence type="predicted"/>
<evidence type="ECO:0000313" key="3">
    <source>
        <dbReference type="Proteomes" id="UP000216857"/>
    </source>
</evidence>